<dbReference type="RefSeq" id="XP_008464375.2">
    <property type="nucleotide sequence ID" value="XM_008466153.3"/>
</dbReference>
<reference evidence="2" key="2">
    <citation type="submission" date="2025-08" db="UniProtKB">
        <authorList>
            <consortium name="RefSeq"/>
        </authorList>
    </citation>
    <scope>IDENTIFICATION</scope>
    <source>
        <tissue evidence="2">Stem</tissue>
    </source>
</reference>
<reference evidence="1" key="1">
    <citation type="submission" date="2025-05" db="UniProtKB">
        <authorList>
            <consortium name="RefSeq"/>
        </authorList>
    </citation>
    <scope>NUCLEOTIDE SEQUENCE [LARGE SCALE GENOMIC DNA]</scope>
</reference>
<sequence>MTGFGHGLRVIGRQVHLLKQREGPSEVLRGKIAELEKFRKRKKSMKKDQFIVDVPESNSFLDTPSMPMILTAVGIALFAKLLMMFDRGLIFLDSWSLIVCIQILKIRVAASMGGYSLSHFEALELSTLDPSFNSLTKCFHGKSFFLL</sequence>
<gene>
    <name evidence="2" type="primary">LOC103502279</name>
</gene>
<name>A0A1S3CLB5_CUCME</name>
<organism evidence="1 2">
    <name type="scientific">Cucumis melo</name>
    <name type="common">Muskmelon</name>
    <dbReference type="NCBI Taxonomy" id="3656"/>
    <lineage>
        <taxon>Eukaryota</taxon>
        <taxon>Viridiplantae</taxon>
        <taxon>Streptophyta</taxon>
        <taxon>Embryophyta</taxon>
        <taxon>Tracheophyta</taxon>
        <taxon>Spermatophyta</taxon>
        <taxon>Magnoliopsida</taxon>
        <taxon>eudicotyledons</taxon>
        <taxon>Gunneridae</taxon>
        <taxon>Pentapetalae</taxon>
        <taxon>rosids</taxon>
        <taxon>fabids</taxon>
        <taxon>Cucurbitales</taxon>
        <taxon>Cucurbitaceae</taxon>
        <taxon>Benincaseae</taxon>
        <taxon>Cucumis</taxon>
    </lineage>
</organism>
<dbReference type="PANTHER" id="PTHR36008">
    <property type="entry name" value="OS09G0478400 PROTEIN"/>
    <property type="match status" value="1"/>
</dbReference>
<proteinExistence type="predicted"/>
<dbReference type="PANTHER" id="PTHR36008:SF1">
    <property type="entry name" value="OS09G0478400 PROTEIN"/>
    <property type="match status" value="1"/>
</dbReference>
<evidence type="ECO:0000313" key="1">
    <source>
        <dbReference type="Proteomes" id="UP001652600"/>
    </source>
</evidence>
<dbReference type="GeneID" id="103502279"/>
<keyword evidence="1" id="KW-1185">Reference proteome</keyword>
<accession>A0A1S3CLB5</accession>
<dbReference type="AlphaFoldDB" id="A0A1S3CLB5"/>
<protein>
    <submittedName>
        <fullName evidence="2">Uncharacterized protein LOC103502279 isoform X3</fullName>
    </submittedName>
</protein>
<dbReference type="Proteomes" id="UP001652600">
    <property type="component" value="Chromosome 2"/>
</dbReference>
<evidence type="ECO:0000313" key="2">
    <source>
        <dbReference type="RefSeq" id="XP_008464375.2"/>
    </source>
</evidence>